<feature type="compositionally biased region" description="Polar residues" evidence="1">
    <location>
        <begin position="21"/>
        <end position="33"/>
    </location>
</feature>
<dbReference type="RefSeq" id="WP_184090465.1">
    <property type="nucleotide sequence ID" value="NZ_JACIJF010000014.1"/>
</dbReference>
<evidence type="ECO:0000313" key="4">
    <source>
        <dbReference type="Proteomes" id="UP000527143"/>
    </source>
</evidence>
<feature type="chain" id="PRO_5032399264" evidence="2">
    <location>
        <begin position="20"/>
        <end position="74"/>
    </location>
</feature>
<keyword evidence="4" id="KW-1185">Reference proteome</keyword>
<dbReference type="PROSITE" id="PS51257">
    <property type="entry name" value="PROKAR_LIPOPROTEIN"/>
    <property type="match status" value="1"/>
</dbReference>
<dbReference type="Proteomes" id="UP000527143">
    <property type="component" value="Unassembled WGS sequence"/>
</dbReference>
<feature type="signal peptide" evidence="2">
    <location>
        <begin position="1"/>
        <end position="19"/>
    </location>
</feature>
<keyword evidence="2" id="KW-0732">Signal</keyword>
<feature type="region of interest" description="Disordered" evidence="1">
    <location>
        <begin position="19"/>
        <end position="74"/>
    </location>
</feature>
<dbReference type="AlphaFoldDB" id="A0A840YRR4"/>
<evidence type="ECO:0000313" key="3">
    <source>
        <dbReference type="EMBL" id="MBB5712253.1"/>
    </source>
</evidence>
<organism evidence="3 4">
    <name type="scientific">Sphingomonas xinjiangensis</name>
    <dbReference type="NCBI Taxonomy" id="643568"/>
    <lineage>
        <taxon>Bacteria</taxon>
        <taxon>Pseudomonadati</taxon>
        <taxon>Pseudomonadota</taxon>
        <taxon>Alphaproteobacteria</taxon>
        <taxon>Sphingomonadales</taxon>
        <taxon>Sphingomonadaceae</taxon>
        <taxon>Sphingomonas</taxon>
    </lineage>
</organism>
<accession>A0A840YRR4</accession>
<sequence length="74" mass="7182">MRYAVLAATLALAACGETATPNASVDNTTSGEQANDIAADPFGATGAPGADLTDNGVNDGAAGLDADRAQNATE</sequence>
<name>A0A840YRR4_9SPHN</name>
<proteinExistence type="predicted"/>
<protein>
    <submittedName>
        <fullName evidence="3">Uncharacterized protein</fullName>
    </submittedName>
</protein>
<reference evidence="3 4" key="1">
    <citation type="submission" date="2020-08" db="EMBL/GenBank/DDBJ databases">
        <title>Genomic Encyclopedia of Type Strains, Phase IV (KMG-IV): sequencing the most valuable type-strain genomes for metagenomic binning, comparative biology and taxonomic classification.</title>
        <authorList>
            <person name="Goeker M."/>
        </authorList>
    </citation>
    <scope>NUCLEOTIDE SEQUENCE [LARGE SCALE GENOMIC DNA]</scope>
    <source>
        <strain evidence="3 4">DSM 26736</strain>
    </source>
</reference>
<dbReference type="EMBL" id="JACIJF010000014">
    <property type="protein sequence ID" value="MBB5712253.1"/>
    <property type="molecule type" value="Genomic_DNA"/>
</dbReference>
<gene>
    <name evidence="3" type="ORF">FHT02_003510</name>
</gene>
<evidence type="ECO:0000256" key="1">
    <source>
        <dbReference type="SAM" id="MobiDB-lite"/>
    </source>
</evidence>
<evidence type="ECO:0000256" key="2">
    <source>
        <dbReference type="SAM" id="SignalP"/>
    </source>
</evidence>
<comment type="caution">
    <text evidence="3">The sequence shown here is derived from an EMBL/GenBank/DDBJ whole genome shotgun (WGS) entry which is preliminary data.</text>
</comment>